<dbReference type="GO" id="GO:0031499">
    <property type="term" value="C:TRAMP complex"/>
    <property type="evidence" value="ECO:0007669"/>
    <property type="project" value="TreeGrafter"/>
</dbReference>
<dbReference type="InterPro" id="IPR043519">
    <property type="entry name" value="NT_sf"/>
</dbReference>
<dbReference type="GO" id="GO:0071038">
    <property type="term" value="P:TRAMP-dependent tRNA surveillance pathway"/>
    <property type="evidence" value="ECO:0007669"/>
    <property type="project" value="UniProtKB-ARBA"/>
</dbReference>
<dbReference type="FunFam" id="1.10.1410.10:FF:000003">
    <property type="entry name" value="non-canonical poly(A) RNA polymerase PAPD7"/>
    <property type="match status" value="1"/>
</dbReference>
<keyword evidence="5" id="KW-0479">Metal-binding</keyword>
<evidence type="ECO:0000256" key="3">
    <source>
        <dbReference type="ARBA" id="ARBA00012388"/>
    </source>
</evidence>
<dbReference type="GO" id="GO:0034475">
    <property type="term" value="P:U4 snRNA 3'-end processing"/>
    <property type="evidence" value="ECO:0007669"/>
    <property type="project" value="UniProtKB-ARBA"/>
</dbReference>
<dbReference type="GO" id="GO:0071036">
    <property type="term" value="P:nuclear polyadenylation-dependent snoRNA catabolic process"/>
    <property type="evidence" value="ECO:0007669"/>
    <property type="project" value="UniProtKB-ARBA"/>
</dbReference>
<evidence type="ECO:0000256" key="2">
    <source>
        <dbReference type="ARBA" id="ARBA00008593"/>
    </source>
</evidence>
<dbReference type="GO" id="GO:0005730">
    <property type="term" value="C:nucleolus"/>
    <property type="evidence" value="ECO:0007669"/>
    <property type="project" value="TreeGrafter"/>
</dbReference>
<dbReference type="EMBL" id="KV454413">
    <property type="protein sequence ID" value="ODQ64084.1"/>
    <property type="molecule type" value="Genomic_DNA"/>
</dbReference>
<dbReference type="PANTHER" id="PTHR23092">
    <property type="entry name" value="POLY(A) RNA POLYMERASE"/>
    <property type="match status" value="1"/>
</dbReference>
<evidence type="ECO:0000259" key="8">
    <source>
        <dbReference type="Pfam" id="PF03828"/>
    </source>
</evidence>
<evidence type="ECO:0000256" key="7">
    <source>
        <dbReference type="ARBA" id="ARBA00048830"/>
    </source>
</evidence>
<dbReference type="Gene3D" id="1.10.1410.10">
    <property type="match status" value="1"/>
</dbReference>
<evidence type="ECO:0000256" key="1">
    <source>
        <dbReference type="ARBA" id="ARBA00001936"/>
    </source>
</evidence>
<dbReference type="STRING" id="857566.A0A1E3PFV1"/>
<gene>
    <name evidence="10" type="ORF">NADFUDRAFT_6785</name>
</gene>
<name>A0A1E3PFV1_9ASCO</name>
<dbReference type="GO" id="GO:0043634">
    <property type="term" value="P:polyadenylation-dependent ncRNA catabolic process"/>
    <property type="evidence" value="ECO:0007669"/>
    <property type="project" value="TreeGrafter"/>
</dbReference>
<dbReference type="CDD" id="cd05402">
    <property type="entry name" value="NT_PAP_TUTase"/>
    <property type="match status" value="1"/>
</dbReference>
<sequence length="339" mass="38290">SEFPWIRNHDHSDQKEVSDWLNLEIKDFCDYLSPSRAEIVARNAAVKRLRKIVHDLWPDAELSVFGSFATDLYLPGSDIDMVVLSPSGKYSNKVFLFQLANKFKALKVCKSIEVIAKARVPIIKMVDTETNIHIDISFEKEGGVQAAELINSWIEDIPSLRYLVMVIKQFLSARKMNNVHNGGMGGFSVICIVYSFLKLHPKVASGYIDPSENLGVLLIEFFELYGKHFNYDMVALRMKEGCGYFSKRTNPEMQGKNSFILAIEDPNDSSNNISRGTYNIRFLKKAFAGAYGLLTQRCYDLEDMTYKERIGQSILGAIVKLKGPVRDFIDSTGEIANLA</sequence>
<comment type="cofactor">
    <cofactor evidence="1">
        <name>Mn(2+)</name>
        <dbReference type="ChEBI" id="CHEBI:29035"/>
    </cofactor>
</comment>
<evidence type="ECO:0000259" key="9">
    <source>
        <dbReference type="Pfam" id="PF22600"/>
    </source>
</evidence>
<dbReference type="GO" id="GO:0071042">
    <property type="term" value="P:nuclear polyadenylation-dependent mRNA catabolic process"/>
    <property type="evidence" value="ECO:0007669"/>
    <property type="project" value="UniProtKB-ARBA"/>
</dbReference>
<evidence type="ECO:0000256" key="5">
    <source>
        <dbReference type="ARBA" id="ARBA00022723"/>
    </source>
</evidence>
<dbReference type="OrthoDB" id="273917at2759"/>
<dbReference type="FunFam" id="3.30.460.10:FF:000006">
    <property type="entry name" value="non-canonical poly(A) RNA polymerase PAPD5"/>
    <property type="match status" value="1"/>
</dbReference>
<evidence type="ECO:0000313" key="11">
    <source>
        <dbReference type="Proteomes" id="UP000095009"/>
    </source>
</evidence>
<evidence type="ECO:0000256" key="4">
    <source>
        <dbReference type="ARBA" id="ARBA00022679"/>
    </source>
</evidence>
<keyword evidence="11" id="KW-1185">Reference proteome</keyword>
<feature type="domain" description="Poly(A) RNA polymerase mitochondrial-like central palm" evidence="9">
    <location>
        <begin position="21"/>
        <end position="153"/>
    </location>
</feature>
<protein>
    <recommendedName>
        <fullName evidence="3">polynucleotide adenylyltransferase</fullName>
        <ecNumber evidence="3">2.7.7.19</ecNumber>
    </recommendedName>
</protein>
<organism evidence="10 11">
    <name type="scientific">Nadsonia fulvescens var. elongata DSM 6958</name>
    <dbReference type="NCBI Taxonomy" id="857566"/>
    <lineage>
        <taxon>Eukaryota</taxon>
        <taxon>Fungi</taxon>
        <taxon>Dikarya</taxon>
        <taxon>Ascomycota</taxon>
        <taxon>Saccharomycotina</taxon>
        <taxon>Dipodascomycetes</taxon>
        <taxon>Dipodascales</taxon>
        <taxon>Dipodascales incertae sedis</taxon>
        <taxon>Nadsonia</taxon>
    </lineage>
</organism>
<dbReference type="GO" id="GO:0071035">
    <property type="term" value="P:nuclear polyadenylation-dependent rRNA catabolic process"/>
    <property type="evidence" value="ECO:0007669"/>
    <property type="project" value="UniProtKB-ARBA"/>
</dbReference>
<dbReference type="GO" id="GO:1990817">
    <property type="term" value="F:poly(A) RNA polymerase activity"/>
    <property type="evidence" value="ECO:0007669"/>
    <property type="project" value="UniProtKB-EC"/>
</dbReference>
<dbReference type="GO" id="GO:0003729">
    <property type="term" value="F:mRNA binding"/>
    <property type="evidence" value="ECO:0007669"/>
    <property type="project" value="TreeGrafter"/>
</dbReference>
<accession>A0A1E3PFV1</accession>
<dbReference type="GO" id="GO:0046872">
    <property type="term" value="F:metal ion binding"/>
    <property type="evidence" value="ECO:0007669"/>
    <property type="project" value="UniProtKB-KW"/>
</dbReference>
<dbReference type="InterPro" id="IPR002058">
    <property type="entry name" value="PAP_assoc"/>
</dbReference>
<dbReference type="InterPro" id="IPR045862">
    <property type="entry name" value="Trf4-like"/>
</dbReference>
<proteinExistence type="inferred from homology"/>
<dbReference type="Proteomes" id="UP000095009">
    <property type="component" value="Unassembled WGS sequence"/>
</dbReference>
<dbReference type="GO" id="GO:0071037">
    <property type="term" value="P:nuclear polyadenylation-dependent snRNA catabolic process"/>
    <property type="evidence" value="ECO:0007669"/>
    <property type="project" value="UniProtKB-ARBA"/>
</dbReference>
<feature type="non-terminal residue" evidence="10">
    <location>
        <position position="1"/>
    </location>
</feature>
<evidence type="ECO:0000256" key="6">
    <source>
        <dbReference type="ARBA" id="ARBA00022842"/>
    </source>
</evidence>
<dbReference type="PANTHER" id="PTHR23092:SF15">
    <property type="entry name" value="INACTIVE NON-CANONICAL POLY(A) RNA POLYMERASE PROTEIN TRF4-2-RELATED"/>
    <property type="match status" value="1"/>
</dbReference>
<dbReference type="Pfam" id="PF03828">
    <property type="entry name" value="PAP_assoc"/>
    <property type="match status" value="1"/>
</dbReference>
<dbReference type="Gene3D" id="3.30.460.10">
    <property type="entry name" value="Beta Polymerase, domain 2"/>
    <property type="match status" value="1"/>
</dbReference>
<reference evidence="10 11" key="1">
    <citation type="journal article" date="2016" name="Proc. Natl. Acad. Sci. U.S.A.">
        <title>Comparative genomics of biotechnologically important yeasts.</title>
        <authorList>
            <person name="Riley R."/>
            <person name="Haridas S."/>
            <person name="Wolfe K.H."/>
            <person name="Lopes M.R."/>
            <person name="Hittinger C.T."/>
            <person name="Goeker M."/>
            <person name="Salamov A.A."/>
            <person name="Wisecaver J.H."/>
            <person name="Long T.M."/>
            <person name="Calvey C.H."/>
            <person name="Aerts A.L."/>
            <person name="Barry K.W."/>
            <person name="Choi C."/>
            <person name="Clum A."/>
            <person name="Coughlan A.Y."/>
            <person name="Deshpande S."/>
            <person name="Douglass A.P."/>
            <person name="Hanson S.J."/>
            <person name="Klenk H.-P."/>
            <person name="LaButti K.M."/>
            <person name="Lapidus A."/>
            <person name="Lindquist E.A."/>
            <person name="Lipzen A.M."/>
            <person name="Meier-Kolthoff J.P."/>
            <person name="Ohm R.A."/>
            <person name="Otillar R.P."/>
            <person name="Pangilinan J.L."/>
            <person name="Peng Y."/>
            <person name="Rokas A."/>
            <person name="Rosa C.A."/>
            <person name="Scheuner C."/>
            <person name="Sibirny A.A."/>
            <person name="Slot J.C."/>
            <person name="Stielow J.B."/>
            <person name="Sun H."/>
            <person name="Kurtzman C.P."/>
            <person name="Blackwell M."/>
            <person name="Grigoriev I.V."/>
            <person name="Jeffries T.W."/>
        </authorList>
    </citation>
    <scope>NUCLEOTIDE SEQUENCE [LARGE SCALE GENOMIC DNA]</scope>
    <source>
        <strain evidence="10 11">DSM 6958</strain>
    </source>
</reference>
<dbReference type="SUPFAM" id="SSF81631">
    <property type="entry name" value="PAP/OAS1 substrate-binding domain"/>
    <property type="match status" value="1"/>
</dbReference>
<dbReference type="AlphaFoldDB" id="A0A1E3PFV1"/>
<comment type="catalytic activity">
    <reaction evidence="7">
        <text>RNA(n) + ATP = RNA(n)-3'-adenine ribonucleotide + diphosphate</text>
        <dbReference type="Rhea" id="RHEA:11332"/>
        <dbReference type="Rhea" id="RHEA-COMP:14527"/>
        <dbReference type="Rhea" id="RHEA-COMP:17347"/>
        <dbReference type="ChEBI" id="CHEBI:30616"/>
        <dbReference type="ChEBI" id="CHEBI:33019"/>
        <dbReference type="ChEBI" id="CHEBI:140395"/>
        <dbReference type="ChEBI" id="CHEBI:173115"/>
        <dbReference type="EC" id="2.7.7.19"/>
    </reaction>
</comment>
<evidence type="ECO:0000313" key="10">
    <source>
        <dbReference type="EMBL" id="ODQ64084.1"/>
    </source>
</evidence>
<feature type="non-terminal residue" evidence="10">
    <location>
        <position position="339"/>
    </location>
</feature>
<keyword evidence="6" id="KW-0460">Magnesium</keyword>
<keyword evidence="4 10" id="KW-0808">Transferase</keyword>
<dbReference type="EC" id="2.7.7.19" evidence="3"/>
<dbReference type="InterPro" id="IPR054708">
    <property type="entry name" value="MTPAP-like_central"/>
</dbReference>
<dbReference type="GO" id="GO:0071044">
    <property type="term" value="P:histone mRNA catabolic process"/>
    <property type="evidence" value="ECO:0007669"/>
    <property type="project" value="UniProtKB-ARBA"/>
</dbReference>
<dbReference type="GO" id="GO:0071051">
    <property type="term" value="P:poly(A)-dependent snoRNA 3'-end processing"/>
    <property type="evidence" value="ECO:0007669"/>
    <property type="project" value="UniProtKB-ARBA"/>
</dbReference>
<feature type="domain" description="PAP-associated" evidence="8">
    <location>
        <begin position="213"/>
        <end position="271"/>
    </location>
</feature>
<dbReference type="Pfam" id="PF22600">
    <property type="entry name" value="MTPAP-like_central"/>
    <property type="match status" value="1"/>
</dbReference>
<dbReference type="SUPFAM" id="SSF81301">
    <property type="entry name" value="Nucleotidyltransferase"/>
    <property type="match status" value="1"/>
</dbReference>
<dbReference type="GO" id="GO:0071039">
    <property type="term" value="P:nuclear polyadenylation-dependent CUT catabolic process"/>
    <property type="evidence" value="ECO:0007669"/>
    <property type="project" value="UniProtKB-ARBA"/>
</dbReference>
<comment type="similarity">
    <text evidence="2">Belongs to the DNA polymerase type-B-like family.</text>
</comment>